<dbReference type="PROSITE" id="PS50850">
    <property type="entry name" value="MFS"/>
    <property type="match status" value="1"/>
</dbReference>
<reference evidence="8" key="1">
    <citation type="journal article" date="2019" name="Beilstein J. Org. Chem.">
        <title>Nanangenines: drimane sesquiterpenoids as the dominant metabolite cohort of a novel Australian fungus, Aspergillus nanangensis.</title>
        <authorList>
            <person name="Lacey H.J."/>
            <person name="Gilchrist C.L.M."/>
            <person name="Crombie A."/>
            <person name="Kalaitzis J.A."/>
            <person name="Vuong D."/>
            <person name="Rutledge P.J."/>
            <person name="Turner P."/>
            <person name="Pitt J.I."/>
            <person name="Lacey E."/>
            <person name="Chooi Y.H."/>
            <person name="Piggott A.M."/>
        </authorList>
    </citation>
    <scope>NUCLEOTIDE SEQUENCE</scope>
    <source>
        <strain evidence="8">MST-FP2251</strain>
    </source>
</reference>
<comment type="subcellular location">
    <subcellularLocation>
        <location evidence="1">Membrane</location>
        <topology evidence="1">Multi-pass membrane protein</topology>
    </subcellularLocation>
</comment>
<feature type="transmembrane region" description="Helical" evidence="6">
    <location>
        <begin position="547"/>
        <end position="567"/>
    </location>
</feature>
<feature type="transmembrane region" description="Helical" evidence="6">
    <location>
        <begin position="376"/>
        <end position="401"/>
    </location>
</feature>
<evidence type="ECO:0000313" key="9">
    <source>
        <dbReference type="Proteomes" id="UP001194746"/>
    </source>
</evidence>
<name>A0AAD4CWL9_ASPNN</name>
<feature type="compositionally biased region" description="Basic and acidic residues" evidence="5">
    <location>
        <begin position="24"/>
        <end position="38"/>
    </location>
</feature>
<dbReference type="EMBL" id="VCAU01000005">
    <property type="protein sequence ID" value="KAF9894080.1"/>
    <property type="molecule type" value="Genomic_DNA"/>
</dbReference>
<keyword evidence="2 6" id="KW-0812">Transmembrane</keyword>
<feature type="transmembrane region" description="Helical" evidence="6">
    <location>
        <begin position="481"/>
        <end position="499"/>
    </location>
</feature>
<protein>
    <recommendedName>
        <fullName evidence="7">Major facilitator superfamily (MFS) profile domain-containing protein</fullName>
    </recommendedName>
</protein>
<gene>
    <name evidence="8" type="ORF">FE257_009053</name>
</gene>
<feature type="transmembrane region" description="Helical" evidence="6">
    <location>
        <begin position="283"/>
        <end position="305"/>
    </location>
</feature>
<dbReference type="GO" id="GO:0016020">
    <property type="term" value="C:membrane"/>
    <property type="evidence" value="ECO:0007669"/>
    <property type="project" value="UniProtKB-SubCell"/>
</dbReference>
<sequence length="601" mass="66342">MDNETSQAVDADVDSHIRSRANTSRHDDRRSATRDSSKDSVQFRTDEHTLLLPQPIEESDESAWDAPIDDDRYNEDSPPRSWRAASVFWLFPFLLLYMLAFGGPVVPKINLMISLICRDYMREKATKDPGFTYLPVVIGLQNPQCQIPEVQSLVSRFQLVFNLIAGIISALVSPRLGRLSDRYGRTRIIVVCAAGTLLAEANILLVAAYPESMSVNIVLISAIVEGIGGSFTTMIALTTSYASDCTSSEKRSVAFGYVYGSIFIGVALGPLIAALLIKRFGTILSVFFGSVCLNTVFLLVVLFIIPESLSKQRQRSAREKHRMKNAHKEHMSWFSWKRWNPLRIVRPLSILFPPIGRPSTLFPQPRGATSVVRRNILLLCGIDTIIFGLAMGASQIVIIYAEYLFGWGNVESSLYISLVCFVRVLNLFVILPAITWLFRKQQREDREIPGSNMLEIVLIRVSIFLDLIGHMGFALSRNSGVMLFSGIVAALGGMGSPILQSSLTKHVPHDRIGQILGAKGLLHSLSRVVAPTACSLIYSLTVAKFPPAVFVCLAAVFVLVLASSFFVKPHASLPDDDTQDVYVEANPSGDEVDDALLRTSS</sequence>
<reference evidence="8" key="2">
    <citation type="submission" date="2020-02" db="EMBL/GenBank/DDBJ databases">
        <authorList>
            <person name="Gilchrist C.L.M."/>
            <person name="Chooi Y.-H."/>
        </authorList>
    </citation>
    <scope>NUCLEOTIDE SEQUENCE</scope>
    <source>
        <strain evidence="8">MST-FP2251</strain>
    </source>
</reference>
<evidence type="ECO:0000256" key="3">
    <source>
        <dbReference type="ARBA" id="ARBA00022989"/>
    </source>
</evidence>
<dbReference type="SUPFAM" id="SSF103473">
    <property type="entry name" value="MFS general substrate transporter"/>
    <property type="match status" value="1"/>
</dbReference>
<dbReference type="Proteomes" id="UP001194746">
    <property type="component" value="Unassembled WGS sequence"/>
</dbReference>
<dbReference type="PANTHER" id="PTHR23507">
    <property type="entry name" value="ZGC:174356"/>
    <property type="match status" value="1"/>
</dbReference>
<feature type="transmembrane region" description="Helical" evidence="6">
    <location>
        <begin position="413"/>
        <end position="437"/>
    </location>
</feature>
<feature type="transmembrane region" description="Helical" evidence="6">
    <location>
        <begin position="157"/>
        <end position="176"/>
    </location>
</feature>
<evidence type="ECO:0000256" key="4">
    <source>
        <dbReference type="ARBA" id="ARBA00023136"/>
    </source>
</evidence>
<organism evidence="8 9">
    <name type="scientific">Aspergillus nanangensis</name>
    <dbReference type="NCBI Taxonomy" id="2582783"/>
    <lineage>
        <taxon>Eukaryota</taxon>
        <taxon>Fungi</taxon>
        <taxon>Dikarya</taxon>
        <taxon>Ascomycota</taxon>
        <taxon>Pezizomycotina</taxon>
        <taxon>Eurotiomycetes</taxon>
        <taxon>Eurotiomycetidae</taxon>
        <taxon>Eurotiales</taxon>
        <taxon>Aspergillaceae</taxon>
        <taxon>Aspergillus</taxon>
        <taxon>Aspergillus subgen. Circumdati</taxon>
    </lineage>
</organism>
<dbReference type="Pfam" id="PF07690">
    <property type="entry name" value="MFS_1"/>
    <property type="match status" value="1"/>
</dbReference>
<evidence type="ECO:0000259" key="7">
    <source>
        <dbReference type="PROSITE" id="PS50850"/>
    </source>
</evidence>
<evidence type="ECO:0000256" key="6">
    <source>
        <dbReference type="SAM" id="Phobius"/>
    </source>
</evidence>
<feature type="transmembrane region" description="Helical" evidence="6">
    <location>
        <begin position="215"/>
        <end position="242"/>
    </location>
</feature>
<evidence type="ECO:0000256" key="1">
    <source>
        <dbReference type="ARBA" id="ARBA00004141"/>
    </source>
</evidence>
<dbReference type="InterPro" id="IPR036259">
    <property type="entry name" value="MFS_trans_sf"/>
</dbReference>
<comment type="caution">
    <text evidence="8">The sequence shown here is derived from an EMBL/GenBank/DDBJ whole genome shotgun (WGS) entry which is preliminary data.</text>
</comment>
<keyword evidence="4 6" id="KW-0472">Membrane</keyword>
<accession>A0AAD4CWL9</accession>
<dbReference type="Gene3D" id="1.20.1250.20">
    <property type="entry name" value="MFS general substrate transporter like domains"/>
    <property type="match status" value="1"/>
</dbReference>
<dbReference type="GO" id="GO:0022857">
    <property type="term" value="F:transmembrane transporter activity"/>
    <property type="evidence" value="ECO:0007669"/>
    <property type="project" value="InterPro"/>
</dbReference>
<feature type="domain" description="Major facilitator superfamily (MFS) profile" evidence="7">
    <location>
        <begin position="88"/>
        <end position="572"/>
    </location>
</feature>
<evidence type="ECO:0000256" key="2">
    <source>
        <dbReference type="ARBA" id="ARBA00022692"/>
    </source>
</evidence>
<feature type="transmembrane region" description="Helical" evidence="6">
    <location>
        <begin position="254"/>
        <end position="277"/>
    </location>
</feature>
<keyword evidence="3 6" id="KW-1133">Transmembrane helix</keyword>
<feature type="region of interest" description="Disordered" evidence="5">
    <location>
        <begin position="1"/>
        <end position="76"/>
    </location>
</feature>
<dbReference type="AlphaFoldDB" id="A0AAD4CWL9"/>
<evidence type="ECO:0000256" key="5">
    <source>
        <dbReference type="SAM" id="MobiDB-lite"/>
    </source>
</evidence>
<keyword evidence="9" id="KW-1185">Reference proteome</keyword>
<feature type="transmembrane region" description="Helical" evidence="6">
    <location>
        <begin position="87"/>
        <end position="106"/>
    </location>
</feature>
<feature type="transmembrane region" description="Helical" evidence="6">
    <location>
        <begin position="188"/>
        <end position="209"/>
    </location>
</feature>
<proteinExistence type="predicted"/>
<dbReference type="InterPro" id="IPR020846">
    <property type="entry name" value="MFS_dom"/>
</dbReference>
<dbReference type="InterPro" id="IPR011701">
    <property type="entry name" value="MFS"/>
</dbReference>
<dbReference type="PANTHER" id="PTHR23507:SF40">
    <property type="entry name" value="TETRACYCLINE-EFFLUX TRANSPORTER"/>
    <property type="match status" value="1"/>
</dbReference>
<evidence type="ECO:0000313" key="8">
    <source>
        <dbReference type="EMBL" id="KAF9894080.1"/>
    </source>
</evidence>